<gene>
    <name evidence="6" type="ORF">JIN82_14965</name>
</gene>
<organism evidence="6 7">
    <name type="scientific">Persicirhabdus sediminis</name>
    <dbReference type="NCBI Taxonomy" id="454144"/>
    <lineage>
        <taxon>Bacteria</taxon>
        <taxon>Pseudomonadati</taxon>
        <taxon>Verrucomicrobiota</taxon>
        <taxon>Verrucomicrobiia</taxon>
        <taxon>Verrucomicrobiales</taxon>
        <taxon>Verrucomicrobiaceae</taxon>
        <taxon>Persicirhabdus</taxon>
    </lineage>
</organism>
<dbReference type="Pfam" id="PF00069">
    <property type="entry name" value="Pkinase"/>
    <property type="match status" value="1"/>
</dbReference>
<name>A0A8J7MK37_9BACT</name>
<sequence>MMTDQSNSTTLAEPAVFTTTAETRFPCLCCGGELSSGDFPALQQIVCPLCESPLIIPGNFAHFRVYALVRLGRMGRVYWATNQKDNREICLKVINQDQLEPYSVEHILHEHEQAVQLSHPNITRYYSTGIVDGHPYVELERQSQDSMQDLIDEDPTLSEIWVSKTALAICQALSSARSKDLVHGDIRPANIRHDKNGGTRLNNFGLGMLADASRPALWGNPQFFSPEKLMKNETSPLSDQYSLGVTLWYAMTKKLPYGDIAPEDAIARIQSGTPIPDIRSTNPRIHPELADVITKMTQFDPAKRFSRYMQIIPRLQISIHMQENIKKGYTSKPRPVQINPSA</sequence>
<reference evidence="6" key="1">
    <citation type="submission" date="2021-01" db="EMBL/GenBank/DDBJ databases">
        <title>Modified the classification status of verrucomicrobia.</title>
        <authorList>
            <person name="Feng X."/>
        </authorList>
    </citation>
    <scope>NUCLEOTIDE SEQUENCE</scope>
    <source>
        <strain evidence="6">_KCTC 22039</strain>
    </source>
</reference>
<dbReference type="PANTHER" id="PTHR43289">
    <property type="entry name" value="MITOGEN-ACTIVATED PROTEIN KINASE KINASE KINASE 20-RELATED"/>
    <property type="match status" value="1"/>
</dbReference>
<protein>
    <submittedName>
        <fullName evidence="6">Serine/threonine protein kinase</fullName>
    </submittedName>
</protein>
<dbReference type="EMBL" id="JAENIM010000045">
    <property type="protein sequence ID" value="MBK1792463.1"/>
    <property type="molecule type" value="Genomic_DNA"/>
</dbReference>
<dbReference type="CDD" id="cd14014">
    <property type="entry name" value="STKc_PknB_like"/>
    <property type="match status" value="1"/>
</dbReference>
<evidence type="ECO:0000256" key="3">
    <source>
        <dbReference type="ARBA" id="ARBA00022777"/>
    </source>
</evidence>
<evidence type="ECO:0000256" key="4">
    <source>
        <dbReference type="ARBA" id="ARBA00022840"/>
    </source>
</evidence>
<accession>A0A8J7MK37</accession>
<evidence type="ECO:0000256" key="1">
    <source>
        <dbReference type="ARBA" id="ARBA00022679"/>
    </source>
</evidence>
<evidence type="ECO:0000256" key="2">
    <source>
        <dbReference type="ARBA" id="ARBA00022741"/>
    </source>
</evidence>
<dbReference type="RefSeq" id="WP_200312473.1">
    <property type="nucleotide sequence ID" value="NZ_JAENIM010000045.1"/>
</dbReference>
<keyword evidence="1" id="KW-0808">Transferase</keyword>
<keyword evidence="3 6" id="KW-0418">Kinase</keyword>
<dbReference type="AlphaFoldDB" id="A0A8J7MK37"/>
<dbReference type="PANTHER" id="PTHR43289:SF6">
    <property type="entry name" value="SERINE_THREONINE-PROTEIN KINASE NEKL-3"/>
    <property type="match status" value="1"/>
</dbReference>
<keyword evidence="6" id="KW-0723">Serine/threonine-protein kinase</keyword>
<dbReference type="InterPro" id="IPR011009">
    <property type="entry name" value="Kinase-like_dom_sf"/>
</dbReference>
<feature type="domain" description="Protein kinase" evidence="5">
    <location>
        <begin position="63"/>
        <end position="315"/>
    </location>
</feature>
<evidence type="ECO:0000313" key="6">
    <source>
        <dbReference type="EMBL" id="MBK1792463.1"/>
    </source>
</evidence>
<evidence type="ECO:0000259" key="5">
    <source>
        <dbReference type="PROSITE" id="PS50011"/>
    </source>
</evidence>
<dbReference type="SUPFAM" id="SSF56112">
    <property type="entry name" value="Protein kinase-like (PK-like)"/>
    <property type="match status" value="1"/>
</dbReference>
<dbReference type="PROSITE" id="PS50011">
    <property type="entry name" value="PROTEIN_KINASE_DOM"/>
    <property type="match status" value="1"/>
</dbReference>
<proteinExistence type="predicted"/>
<keyword evidence="4" id="KW-0067">ATP-binding</keyword>
<dbReference type="Gene3D" id="1.10.510.10">
    <property type="entry name" value="Transferase(Phosphotransferase) domain 1"/>
    <property type="match status" value="1"/>
</dbReference>
<dbReference type="InterPro" id="IPR000719">
    <property type="entry name" value="Prot_kinase_dom"/>
</dbReference>
<dbReference type="GO" id="GO:0004674">
    <property type="term" value="F:protein serine/threonine kinase activity"/>
    <property type="evidence" value="ECO:0007669"/>
    <property type="project" value="UniProtKB-KW"/>
</dbReference>
<keyword evidence="7" id="KW-1185">Reference proteome</keyword>
<keyword evidence="2" id="KW-0547">Nucleotide-binding</keyword>
<dbReference type="Proteomes" id="UP000624703">
    <property type="component" value="Unassembled WGS sequence"/>
</dbReference>
<evidence type="ECO:0000313" key="7">
    <source>
        <dbReference type="Proteomes" id="UP000624703"/>
    </source>
</evidence>
<comment type="caution">
    <text evidence="6">The sequence shown here is derived from an EMBL/GenBank/DDBJ whole genome shotgun (WGS) entry which is preliminary data.</text>
</comment>
<dbReference type="Gene3D" id="3.30.200.20">
    <property type="entry name" value="Phosphorylase Kinase, domain 1"/>
    <property type="match status" value="1"/>
</dbReference>
<dbReference type="GO" id="GO:0005524">
    <property type="term" value="F:ATP binding"/>
    <property type="evidence" value="ECO:0007669"/>
    <property type="project" value="UniProtKB-KW"/>
</dbReference>